<reference evidence="3" key="3">
    <citation type="submission" date="2015-06" db="UniProtKB">
        <authorList>
            <consortium name="EnsemblMetazoa"/>
        </authorList>
    </citation>
    <scope>IDENTIFICATION</scope>
</reference>
<accession>R7THZ3</accession>
<evidence type="ECO:0000313" key="4">
    <source>
        <dbReference type="Proteomes" id="UP000014760"/>
    </source>
</evidence>
<dbReference type="EnsemblMetazoa" id="CapteT213747">
    <property type="protein sequence ID" value="CapteP213747"/>
    <property type="gene ID" value="CapteG213747"/>
</dbReference>
<evidence type="ECO:0000313" key="2">
    <source>
        <dbReference type="EMBL" id="ELT93443.1"/>
    </source>
</evidence>
<dbReference type="Proteomes" id="UP000014760">
    <property type="component" value="Unassembled WGS sequence"/>
</dbReference>
<dbReference type="EMBL" id="KB309741">
    <property type="protein sequence ID" value="ELT93443.1"/>
    <property type="molecule type" value="Genomic_DNA"/>
</dbReference>
<dbReference type="EMBL" id="AMQN01012775">
    <property type="status" value="NOT_ANNOTATED_CDS"/>
    <property type="molecule type" value="Genomic_DNA"/>
</dbReference>
<name>R7THZ3_CAPTE</name>
<evidence type="ECO:0000256" key="1">
    <source>
        <dbReference type="SAM" id="MobiDB-lite"/>
    </source>
</evidence>
<sequence>MLAPAAETNECLHDYIAISKVTTTQPLGKFNHRRLDLSSKRLEVGRSHSNSHRSNPNKNMEKGADEEGAEADMPIPLVYTIRFLERDASFHRPAFVLSEDEDWRR</sequence>
<proteinExistence type="predicted"/>
<dbReference type="AlphaFoldDB" id="R7THZ3"/>
<gene>
    <name evidence="2" type="ORF">CAPTEDRAFT_213747</name>
</gene>
<feature type="region of interest" description="Disordered" evidence="1">
    <location>
        <begin position="38"/>
        <end position="71"/>
    </location>
</feature>
<reference evidence="4" key="1">
    <citation type="submission" date="2012-12" db="EMBL/GenBank/DDBJ databases">
        <authorList>
            <person name="Hellsten U."/>
            <person name="Grimwood J."/>
            <person name="Chapman J.A."/>
            <person name="Shapiro H."/>
            <person name="Aerts A."/>
            <person name="Otillar R.P."/>
            <person name="Terry A.Y."/>
            <person name="Boore J.L."/>
            <person name="Simakov O."/>
            <person name="Marletaz F."/>
            <person name="Cho S.-J."/>
            <person name="Edsinger-Gonzales E."/>
            <person name="Havlak P."/>
            <person name="Kuo D.-H."/>
            <person name="Larsson T."/>
            <person name="Lv J."/>
            <person name="Arendt D."/>
            <person name="Savage R."/>
            <person name="Osoegawa K."/>
            <person name="de Jong P."/>
            <person name="Lindberg D.R."/>
            <person name="Seaver E.C."/>
            <person name="Weisblat D.A."/>
            <person name="Putnam N.H."/>
            <person name="Grigoriev I.V."/>
            <person name="Rokhsar D.S."/>
        </authorList>
    </citation>
    <scope>NUCLEOTIDE SEQUENCE</scope>
    <source>
        <strain evidence="4">I ESC-2004</strain>
    </source>
</reference>
<keyword evidence="4" id="KW-1185">Reference proteome</keyword>
<dbReference type="HOGENOM" id="CLU_117812_2_0_1"/>
<organism evidence="2">
    <name type="scientific">Capitella teleta</name>
    <name type="common">Polychaete worm</name>
    <dbReference type="NCBI Taxonomy" id="283909"/>
    <lineage>
        <taxon>Eukaryota</taxon>
        <taxon>Metazoa</taxon>
        <taxon>Spiralia</taxon>
        <taxon>Lophotrochozoa</taxon>
        <taxon>Annelida</taxon>
        <taxon>Polychaeta</taxon>
        <taxon>Sedentaria</taxon>
        <taxon>Scolecida</taxon>
        <taxon>Capitellidae</taxon>
        <taxon>Capitella</taxon>
    </lineage>
</organism>
<reference evidence="2 4" key="2">
    <citation type="journal article" date="2013" name="Nature">
        <title>Insights into bilaterian evolution from three spiralian genomes.</title>
        <authorList>
            <person name="Simakov O."/>
            <person name="Marletaz F."/>
            <person name="Cho S.J."/>
            <person name="Edsinger-Gonzales E."/>
            <person name="Havlak P."/>
            <person name="Hellsten U."/>
            <person name="Kuo D.H."/>
            <person name="Larsson T."/>
            <person name="Lv J."/>
            <person name="Arendt D."/>
            <person name="Savage R."/>
            <person name="Osoegawa K."/>
            <person name="de Jong P."/>
            <person name="Grimwood J."/>
            <person name="Chapman J.A."/>
            <person name="Shapiro H."/>
            <person name="Aerts A."/>
            <person name="Otillar R.P."/>
            <person name="Terry A.Y."/>
            <person name="Boore J.L."/>
            <person name="Grigoriev I.V."/>
            <person name="Lindberg D.R."/>
            <person name="Seaver E.C."/>
            <person name="Weisblat D.A."/>
            <person name="Putnam N.H."/>
            <person name="Rokhsar D.S."/>
        </authorList>
    </citation>
    <scope>NUCLEOTIDE SEQUENCE</scope>
    <source>
        <strain evidence="2 4">I ESC-2004</strain>
    </source>
</reference>
<protein>
    <submittedName>
        <fullName evidence="2 3">Uncharacterized protein</fullName>
    </submittedName>
</protein>
<evidence type="ECO:0000313" key="3">
    <source>
        <dbReference type="EnsemblMetazoa" id="CapteP213747"/>
    </source>
</evidence>